<evidence type="ECO:0000313" key="6">
    <source>
        <dbReference type="Proteomes" id="UP000575397"/>
    </source>
</evidence>
<dbReference type="EMBL" id="JABCUS010000014">
    <property type="protein sequence ID" value="NMX03750.1"/>
    <property type="molecule type" value="Genomic_DNA"/>
</dbReference>
<evidence type="ECO:0000313" key="4">
    <source>
        <dbReference type="EMBL" id="STO17366.1"/>
    </source>
</evidence>
<proteinExistence type="predicted"/>
<evidence type="ECO:0000313" key="1">
    <source>
        <dbReference type="EMBL" id="MCU9968100.1"/>
    </source>
</evidence>
<evidence type="ECO:0000313" key="5">
    <source>
        <dbReference type="Proteomes" id="UP000255284"/>
    </source>
</evidence>
<dbReference type="Proteomes" id="UP000575397">
    <property type="component" value="Unassembled WGS sequence"/>
</dbReference>
<dbReference type="Pfam" id="PF12686">
    <property type="entry name" value="DUF3800"/>
    <property type="match status" value="1"/>
</dbReference>
<protein>
    <submittedName>
        <fullName evidence="3">DUF3800 domain-containing protein</fullName>
    </submittedName>
    <submittedName>
        <fullName evidence="4">Protein of uncharacterized function (DUF3800)</fullName>
    </submittedName>
</protein>
<organism evidence="3 6">
    <name type="scientific">Mobiluncus mulieris</name>
    <dbReference type="NCBI Taxonomy" id="2052"/>
    <lineage>
        <taxon>Bacteria</taxon>
        <taxon>Bacillati</taxon>
        <taxon>Actinomycetota</taxon>
        <taxon>Actinomycetes</taxon>
        <taxon>Actinomycetales</taxon>
        <taxon>Actinomycetaceae</taxon>
        <taxon>Mobiluncus</taxon>
    </lineage>
</organism>
<sequence length="235" mass="26506">MSHLDKYFQLPRNIEVSSIYIDESGSRNSRGGFFVIGFVKVRDPAFLSRKVRAVRQRHGFYREIHFAQISKRNLEFYFDLVETLAAENVRVGGSVYDSHGSFNSGMETWQQQAEMATRLVVGNVNRGELVNVFLDLVQTPAGQTVAQLVKTETNRRLKTRGVLEAYDVDSRATDLVQLADVVASSINFERRKTSLDGGGTPKARVAARLRRALELDSFDDVQRGKVNILTFQNKS</sequence>
<reference evidence="1 8" key="2">
    <citation type="submission" date="2019-08" db="EMBL/GenBank/DDBJ databases">
        <title>Comparison of rpoB and gyrB Sequences from Mobiluncus Species and Development of a Multiplex PCR Method for Clinical Detection of Mobiluncus curtisii and Mobiluncus mulieris.</title>
        <authorList>
            <person name="Yang L."/>
            <person name="Shen Y."/>
            <person name="Xu G."/>
            <person name="Shu L.-B."/>
            <person name="Hu J."/>
            <person name="Zhang R."/>
            <person name="Wang Y."/>
            <person name="Zhou H.-W."/>
            <person name="Zhang X."/>
        </authorList>
    </citation>
    <scope>NUCLEOTIDE SEQUENCE [LARGE SCALE GENOMIC DNA]</scope>
    <source>
        <strain evidence="1 8">M26</strain>
    </source>
</reference>
<accession>A0A2J9KR62</accession>
<evidence type="ECO:0000313" key="8">
    <source>
        <dbReference type="Proteomes" id="UP001209486"/>
    </source>
</evidence>
<dbReference type="Proteomes" id="UP001209486">
    <property type="component" value="Unassembled WGS sequence"/>
</dbReference>
<dbReference type="OrthoDB" id="3267063at2"/>
<dbReference type="EMBL" id="VSZY01000002">
    <property type="protein sequence ID" value="MCU9968100.1"/>
    <property type="molecule type" value="Genomic_DNA"/>
</dbReference>
<dbReference type="GeneID" id="61167997"/>
<comment type="caution">
    <text evidence="3">The sequence shown here is derived from an EMBL/GenBank/DDBJ whole genome shotgun (WGS) entry which is preliminary data.</text>
</comment>
<evidence type="ECO:0000313" key="3">
    <source>
        <dbReference type="EMBL" id="NMX03750.1"/>
    </source>
</evidence>
<reference evidence="4 5" key="1">
    <citation type="submission" date="2018-06" db="EMBL/GenBank/DDBJ databases">
        <authorList>
            <consortium name="Pathogen Informatics"/>
            <person name="Doyle S."/>
        </authorList>
    </citation>
    <scope>NUCLEOTIDE SEQUENCE [LARGE SCALE GENOMIC DNA]</scope>
    <source>
        <strain evidence="4 5">NCTC11819</strain>
    </source>
</reference>
<dbReference type="EMBL" id="UGGQ01000006">
    <property type="protein sequence ID" value="STO17366.1"/>
    <property type="molecule type" value="Genomic_DNA"/>
</dbReference>
<dbReference type="Proteomes" id="UP000255284">
    <property type="component" value="Unassembled WGS sequence"/>
</dbReference>
<evidence type="ECO:0000313" key="2">
    <source>
        <dbReference type="EMBL" id="NMW92293.1"/>
    </source>
</evidence>
<dbReference type="InterPro" id="IPR024524">
    <property type="entry name" value="DUF3800"/>
</dbReference>
<reference evidence="6 7" key="3">
    <citation type="submission" date="2020-04" db="EMBL/GenBank/DDBJ databases">
        <title>Antimicrobial susceptibility and clonality of vaginal-derived multi-drug resistant Mobiluncus isolates in China.</title>
        <authorList>
            <person name="Zhang X."/>
        </authorList>
    </citation>
    <scope>NUCLEOTIDE SEQUENCE [LARGE SCALE GENOMIC DNA]</scope>
    <source>
        <strain evidence="3 6">12</strain>
        <strain evidence="2 7">7</strain>
    </source>
</reference>
<dbReference type="RefSeq" id="WP_004012335.1">
    <property type="nucleotide sequence ID" value="NZ_CAMPNB010000008.1"/>
</dbReference>
<evidence type="ECO:0000313" key="7">
    <source>
        <dbReference type="Proteomes" id="UP000582487"/>
    </source>
</evidence>
<name>A0A2J9KR62_9ACTO</name>
<dbReference type="AlphaFoldDB" id="A0A2J9KR62"/>
<gene>
    <name evidence="1" type="ORF">FYZ43_01410</name>
    <name evidence="2" type="ORF">HHJ74_00985</name>
    <name evidence="3" type="ORF">HHJ77_07370</name>
    <name evidence="4" type="ORF">NCTC11819_01954</name>
</gene>
<dbReference type="EMBL" id="JABCUV010000001">
    <property type="protein sequence ID" value="NMW92293.1"/>
    <property type="molecule type" value="Genomic_DNA"/>
</dbReference>
<dbReference type="Proteomes" id="UP000582487">
    <property type="component" value="Unassembled WGS sequence"/>
</dbReference>